<feature type="transmembrane region" description="Helical" evidence="1">
    <location>
        <begin position="12"/>
        <end position="38"/>
    </location>
</feature>
<name>A0A1N6XK43_9ACTN</name>
<proteinExistence type="predicted"/>
<keyword evidence="1" id="KW-0472">Membrane</keyword>
<dbReference type="STRING" id="58117.SAMN05421833_105182"/>
<organism evidence="2 3">
    <name type="scientific">Microbispora rosea</name>
    <dbReference type="NCBI Taxonomy" id="58117"/>
    <lineage>
        <taxon>Bacteria</taxon>
        <taxon>Bacillati</taxon>
        <taxon>Actinomycetota</taxon>
        <taxon>Actinomycetes</taxon>
        <taxon>Streptosporangiales</taxon>
        <taxon>Streptosporangiaceae</taxon>
        <taxon>Microbispora</taxon>
    </lineage>
</organism>
<gene>
    <name evidence="2" type="ORF">SAMN05421833_105182</name>
</gene>
<sequence length="39" mass="4015">MPGNIKIRPLGGAAGCLLMIIISIVASILLTILANALLR</sequence>
<protein>
    <submittedName>
        <fullName evidence="2">Uncharacterized protein</fullName>
    </submittedName>
</protein>
<dbReference type="EMBL" id="FTNI01000005">
    <property type="protein sequence ID" value="SIR02702.1"/>
    <property type="molecule type" value="Genomic_DNA"/>
</dbReference>
<evidence type="ECO:0000256" key="1">
    <source>
        <dbReference type="SAM" id="Phobius"/>
    </source>
</evidence>
<keyword evidence="3" id="KW-1185">Reference proteome</keyword>
<dbReference type="Proteomes" id="UP000186096">
    <property type="component" value="Unassembled WGS sequence"/>
</dbReference>
<keyword evidence="1" id="KW-1133">Transmembrane helix</keyword>
<dbReference type="AlphaFoldDB" id="A0A1N6XK43"/>
<keyword evidence="1" id="KW-0812">Transmembrane</keyword>
<evidence type="ECO:0000313" key="3">
    <source>
        <dbReference type="Proteomes" id="UP000186096"/>
    </source>
</evidence>
<reference evidence="3" key="1">
    <citation type="submission" date="2017-01" db="EMBL/GenBank/DDBJ databases">
        <authorList>
            <person name="Varghese N."/>
            <person name="Submissions S."/>
        </authorList>
    </citation>
    <scope>NUCLEOTIDE SEQUENCE [LARGE SCALE GENOMIC DNA]</scope>
    <source>
        <strain evidence="3">ATCC 12950</strain>
    </source>
</reference>
<accession>A0A1N6XK43</accession>
<evidence type="ECO:0000313" key="2">
    <source>
        <dbReference type="EMBL" id="SIR02702.1"/>
    </source>
</evidence>